<proteinExistence type="predicted"/>
<keyword evidence="3" id="KW-1185">Reference proteome</keyword>
<dbReference type="RefSeq" id="WP_269698412.1">
    <property type="nucleotide sequence ID" value="NZ_CP080387.1"/>
</dbReference>
<dbReference type="InterPro" id="IPR029069">
    <property type="entry name" value="HotDog_dom_sf"/>
</dbReference>
<sequence>MSQIITPPRPAVGLRHIEQLRVAPLHTVPEIDDSWPGFQDMPPVLATAIMIAFIEQTCVQGLRPFLDAGQCTLGTHVDVSHVAATAIGMTVTAEIELIEIEGKSLLFRVTCRDDAGLIGEGTHRRALVDTDRFMKKLGEKSAAAAASQGPAAAVVLATLGLPVSQRR</sequence>
<dbReference type="InterPro" id="IPR054485">
    <property type="entry name" value="FlK-like_dom"/>
</dbReference>
<dbReference type="InterPro" id="IPR025540">
    <property type="entry name" value="FlK"/>
</dbReference>
<accession>A0ABY8RNY4</accession>
<protein>
    <submittedName>
        <fullName evidence="2">Thioesterase family protein</fullName>
    </submittedName>
</protein>
<reference evidence="2 3" key="1">
    <citation type="journal article" date="2023" name="Syst. Appl. Microbiol.">
        <title>Agrobacterium cucumeris sp. nov. isolated from crazy roots on cucumber (Cucumis sativus).</title>
        <authorList>
            <person name="Warabieda M."/>
            <person name="Kuzmanovic N."/>
            <person name="Trzcinski P."/>
            <person name="Pulawska J."/>
        </authorList>
    </citation>
    <scope>NUCLEOTIDE SEQUENCE [LARGE SCALE GENOMIC DNA]</scope>
    <source>
        <strain evidence="2 3">O132</strain>
    </source>
</reference>
<evidence type="ECO:0000313" key="2">
    <source>
        <dbReference type="EMBL" id="WHO08893.1"/>
    </source>
</evidence>
<evidence type="ECO:0000259" key="1">
    <source>
        <dbReference type="Pfam" id="PF22636"/>
    </source>
</evidence>
<dbReference type="EMBL" id="CP080387">
    <property type="protein sequence ID" value="WHO08893.1"/>
    <property type="molecule type" value="Genomic_DNA"/>
</dbReference>
<dbReference type="PANTHER" id="PTHR36934:SF1">
    <property type="entry name" value="THIOESTERASE DOMAIN-CONTAINING PROTEIN"/>
    <property type="match status" value="1"/>
</dbReference>
<dbReference type="Gene3D" id="3.10.129.10">
    <property type="entry name" value="Hotdog Thioesterase"/>
    <property type="match status" value="1"/>
</dbReference>
<name>A0ABY8RNY4_9HYPH</name>
<feature type="domain" description="Fluoroacetyl-CoA-specific thioesterase-like" evidence="1">
    <location>
        <begin position="39"/>
        <end position="130"/>
    </location>
</feature>
<evidence type="ECO:0000313" key="3">
    <source>
        <dbReference type="Proteomes" id="UP001225611"/>
    </source>
</evidence>
<gene>
    <name evidence="2" type="ORF">KZ699_03605</name>
</gene>
<dbReference type="SUPFAM" id="SSF54637">
    <property type="entry name" value="Thioesterase/thiol ester dehydrase-isomerase"/>
    <property type="match status" value="1"/>
</dbReference>
<dbReference type="PANTHER" id="PTHR36934">
    <property type="entry name" value="BLR0278 PROTEIN"/>
    <property type="match status" value="1"/>
</dbReference>
<dbReference type="Proteomes" id="UP001225611">
    <property type="component" value="Chromosome 1"/>
</dbReference>
<dbReference type="Pfam" id="PF22636">
    <property type="entry name" value="FlK"/>
    <property type="match status" value="1"/>
</dbReference>
<organism evidence="2 3">
    <name type="scientific">Agrobacterium cucumeris</name>
    <dbReference type="NCBI Taxonomy" id="2862866"/>
    <lineage>
        <taxon>Bacteria</taxon>
        <taxon>Pseudomonadati</taxon>
        <taxon>Pseudomonadota</taxon>
        <taxon>Alphaproteobacteria</taxon>
        <taxon>Hyphomicrobiales</taxon>
        <taxon>Rhizobiaceae</taxon>
        <taxon>Rhizobium/Agrobacterium group</taxon>
        <taxon>Agrobacterium</taxon>
    </lineage>
</organism>